<dbReference type="Pfam" id="PF00203">
    <property type="entry name" value="Ribosomal_S19"/>
    <property type="match status" value="1"/>
</dbReference>
<evidence type="ECO:0000256" key="5">
    <source>
        <dbReference type="RuleBase" id="RU003485"/>
    </source>
</evidence>
<dbReference type="GO" id="GO:0000028">
    <property type="term" value="P:ribosomal small subunit assembly"/>
    <property type="evidence" value="ECO:0007669"/>
    <property type="project" value="TreeGrafter"/>
</dbReference>
<keyword evidence="3 5" id="KW-0687">Ribonucleoprotein</keyword>
<evidence type="ECO:0000256" key="1">
    <source>
        <dbReference type="ARBA" id="ARBA00007345"/>
    </source>
</evidence>
<comment type="caution">
    <text evidence="6">The sequence shown here is derived from an EMBL/GenBank/DDBJ whole genome shotgun (WGS) entry which is preliminary data.</text>
</comment>
<name>A0A9P3G812_9APHY</name>
<evidence type="ECO:0000313" key="7">
    <source>
        <dbReference type="Proteomes" id="UP000703269"/>
    </source>
</evidence>
<dbReference type="PANTHER" id="PTHR11880:SF8">
    <property type="entry name" value="SMALL RIBOSOMAL SUBUNIT PROTEIN US19M"/>
    <property type="match status" value="1"/>
</dbReference>
<dbReference type="PRINTS" id="PR00975">
    <property type="entry name" value="RIBOSOMALS19"/>
</dbReference>
<keyword evidence="2 5" id="KW-0689">Ribosomal protein</keyword>
<dbReference type="AlphaFoldDB" id="A0A9P3G812"/>
<keyword evidence="7" id="KW-1185">Reference proteome</keyword>
<dbReference type="HAMAP" id="MF_00531">
    <property type="entry name" value="Ribosomal_uS19"/>
    <property type="match status" value="1"/>
</dbReference>
<comment type="similarity">
    <text evidence="1 5">Belongs to the universal ribosomal protein uS19 family.</text>
</comment>
<dbReference type="InterPro" id="IPR002222">
    <property type="entry name" value="Ribosomal_uS19"/>
</dbReference>
<gene>
    <name evidence="6" type="ORF">PsYK624_052540</name>
</gene>
<protein>
    <recommendedName>
        <fullName evidence="4">Small ribosomal subunit protein uS19m</fullName>
    </recommendedName>
</protein>
<dbReference type="InterPro" id="IPR023575">
    <property type="entry name" value="Ribosomal_uS19_SF"/>
</dbReference>
<evidence type="ECO:0000313" key="6">
    <source>
        <dbReference type="EMBL" id="GJE89160.1"/>
    </source>
</evidence>
<dbReference type="EMBL" id="BPQB01000011">
    <property type="protein sequence ID" value="GJE89160.1"/>
    <property type="molecule type" value="Genomic_DNA"/>
</dbReference>
<dbReference type="PANTHER" id="PTHR11880">
    <property type="entry name" value="RIBOSOMAL PROTEIN S19P FAMILY MEMBER"/>
    <property type="match status" value="1"/>
</dbReference>
<accession>A0A9P3G812</accession>
<dbReference type="OrthoDB" id="2043at2759"/>
<dbReference type="GO" id="GO:0005763">
    <property type="term" value="C:mitochondrial small ribosomal subunit"/>
    <property type="evidence" value="ECO:0007669"/>
    <property type="project" value="TreeGrafter"/>
</dbReference>
<proteinExistence type="inferred from homology"/>
<dbReference type="GO" id="GO:0006412">
    <property type="term" value="P:translation"/>
    <property type="evidence" value="ECO:0007669"/>
    <property type="project" value="InterPro"/>
</dbReference>
<dbReference type="InterPro" id="IPR020934">
    <property type="entry name" value="Ribosomal_uS19_CS"/>
</dbReference>
<evidence type="ECO:0000256" key="2">
    <source>
        <dbReference type="ARBA" id="ARBA00022980"/>
    </source>
</evidence>
<dbReference type="SUPFAM" id="SSF54570">
    <property type="entry name" value="Ribosomal protein S19"/>
    <property type="match status" value="1"/>
</dbReference>
<dbReference type="PROSITE" id="PS00323">
    <property type="entry name" value="RIBOSOMAL_S19"/>
    <property type="match status" value="1"/>
</dbReference>
<organism evidence="6 7">
    <name type="scientific">Phanerochaete sordida</name>
    <dbReference type="NCBI Taxonomy" id="48140"/>
    <lineage>
        <taxon>Eukaryota</taxon>
        <taxon>Fungi</taxon>
        <taxon>Dikarya</taxon>
        <taxon>Basidiomycota</taxon>
        <taxon>Agaricomycotina</taxon>
        <taxon>Agaricomycetes</taxon>
        <taxon>Polyporales</taxon>
        <taxon>Phanerochaetaceae</taxon>
        <taxon>Phanerochaete</taxon>
    </lineage>
</organism>
<dbReference type="Proteomes" id="UP000703269">
    <property type="component" value="Unassembled WGS sequence"/>
</dbReference>
<reference evidence="6 7" key="1">
    <citation type="submission" date="2021-08" db="EMBL/GenBank/DDBJ databases">
        <title>Draft Genome Sequence of Phanerochaete sordida strain YK-624.</title>
        <authorList>
            <person name="Mori T."/>
            <person name="Dohra H."/>
            <person name="Suzuki T."/>
            <person name="Kawagishi H."/>
            <person name="Hirai H."/>
        </authorList>
    </citation>
    <scope>NUCLEOTIDE SEQUENCE [LARGE SCALE GENOMIC DNA]</scope>
    <source>
        <strain evidence="6 7">YK-624</strain>
    </source>
</reference>
<dbReference type="Gene3D" id="3.30.860.10">
    <property type="entry name" value="30s Ribosomal Protein S19, Chain A"/>
    <property type="match status" value="1"/>
</dbReference>
<dbReference type="FunFam" id="3.30.860.10:FF:000001">
    <property type="entry name" value="30S ribosomal protein S19"/>
    <property type="match status" value="1"/>
</dbReference>
<evidence type="ECO:0000256" key="3">
    <source>
        <dbReference type="ARBA" id="ARBA00023274"/>
    </source>
</evidence>
<dbReference type="GO" id="GO:0003723">
    <property type="term" value="F:RNA binding"/>
    <property type="evidence" value="ECO:0007669"/>
    <property type="project" value="InterPro"/>
</dbReference>
<evidence type="ECO:0000256" key="4">
    <source>
        <dbReference type="ARBA" id="ARBA00044183"/>
    </source>
</evidence>
<dbReference type="PIRSF" id="PIRSF002144">
    <property type="entry name" value="Ribosomal_S19"/>
    <property type="match status" value="1"/>
</dbReference>
<sequence length="93" mass="10638">MHATLVALGGRSAWKGPFFVNFPRLREAMDKNIPIKTQARACTILPNFVGCRFLVHNGKEYLPVSITQDMVGHKLGEFAQTRKRFKYKSTKNR</sequence>
<dbReference type="GO" id="GO:0003735">
    <property type="term" value="F:structural constituent of ribosome"/>
    <property type="evidence" value="ECO:0007669"/>
    <property type="project" value="InterPro"/>
</dbReference>